<protein>
    <submittedName>
        <fullName evidence="2">Uncharacterized protein</fullName>
    </submittedName>
</protein>
<dbReference type="EMBL" id="VSSQ01045355">
    <property type="protein sequence ID" value="MPM99250.1"/>
    <property type="molecule type" value="Genomic_DNA"/>
</dbReference>
<name>A0A645EBN6_9ZZZZ</name>
<evidence type="ECO:0000256" key="1">
    <source>
        <dbReference type="SAM" id="MobiDB-lite"/>
    </source>
</evidence>
<gene>
    <name evidence="2" type="ORF">SDC9_146441</name>
</gene>
<accession>A0A645EBN6</accession>
<dbReference type="AlphaFoldDB" id="A0A645EBN6"/>
<proteinExistence type="predicted"/>
<feature type="region of interest" description="Disordered" evidence="1">
    <location>
        <begin position="117"/>
        <end position="143"/>
    </location>
</feature>
<feature type="compositionally biased region" description="Low complexity" evidence="1">
    <location>
        <begin position="27"/>
        <end position="37"/>
    </location>
</feature>
<organism evidence="2">
    <name type="scientific">bioreactor metagenome</name>
    <dbReference type="NCBI Taxonomy" id="1076179"/>
    <lineage>
        <taxon>unclassified sequences</taxon>
        <taxon>metagenomes</taxon>
        <taxon>ecological metagenomes</taxon>
    </lineage>
</organism>
<reference evidence="2" key="1">
    <citation type="submission" date="2019-08" db="EMBL/GenBank/DDBJ databases">
        <authorList>
            <person name="Kucharzyk K."/>
            <person name="Murdoch R.W."/>
            <person name="Higgins S."/>
            <person name="Loffler F."/>
        </authorList>
    </citation>
    <scope>NUCLEOTIDE SEQUENCE</scope>
</reference>
<feature type="compositionally biased region" description="Basic and acidic residues" evidence="1">
    <location>
        <begin position="127"/>
        <end position="136"/>
    </location>
</feature>
<feature type="region of interest" description="Disordered" evidence="1">
    <location>
        <begin position="1"/>
        <end position="37"/>
    </location>
</feature>
<comment type="caution">
    <text evidence="2">The sequence shown here is derived from an EMBL/GenBank/DDBJ whole genome shotgun (WGS) entry which is preliminary data.</text>
</comment>
<sequence>MRQSFEEAGNEIGAETGQYEYHGGHAKAGNGADDAANQGLGDAQQIIVEAFAPGAGVREAGEYEADPLVGEQTDDQPAYRIEQAQEDRVEMPCLDQLRAADVQASRLVCRAFHEAGDQPGAQATDARQQRDIDRGGGRGNSQGFDDGFDAARLAGFSDDLLQALAGLPADLVDILMQQRVDVARRDDKDRCAAQNDQLSFRIVLDRDDEVASLLDSLGQRLLRAPGAGGGWDTEEFTAKDEDGAVENDQRHPICRRLHRSFSIFGGR</sequence>
<evidence type="ECO:0000313" key="2">
    <source>
        <dbReference type="EMBL" id="MPM99250.1"/>
    </source>
</evidence>